<feature type="coiled-coil region" evidence="5">
    <location>
        <begin position="202"/>
        <end position="243"/>
    </location>
</feature>
<evidence type="ECO:0000256" key="2">
    <source>
        <dbReference type="ARBA" id="ARBA00022771"/>
    </source>
</evidence>
<dbReference type="Proteomes" id="UP000694580">
    <property type="component" value="Chromosome 2"/>
</dbReference>
<dbReference type="PROSITE" id="PS50188">
    <property type="entry name" value="B302_SPRY"/>
    <property type="match status" value="1"/>
</dbReference>
<dbReference type="Pfam" id="PF13765">
    <property type="entry name" value="PRY"/>
    <property type="match status" value="1"/>
</dbReference>
<dbReference type="InterPro" id="IPR003879">
    <property type="entry name" value="Butyrophylin_SPRY"/>
</dbReference>
<proteinExistence type="predicted"/>
<dbReference type="SMART" id="SM00589">
    <property type="entry name" value="PRY"/>
    <property type="match status" value="1"/>
</dbReference>
<dbReference type="InterPro" id="IPR058030">
    <property type="entry name" value="TRIM8/14/16/25/29/45/65_CC"/>
</dbReference>
<dbReference type="InterPro" id="IPR000315">
    <property type="entry name" value="Znf_B-box"/>
</dbReference>
<evidence type="ECO:0000313" key="8">
    <source>
        <dbReference type="Ensembl" id="ENSDCDP00010016438.1"/>
    </source>
</evidence>
<reference evidence="8" key="2">
    <citation type="submission" date="2025-08" db="UniProtKB">
        <authorList>
            <consortium name="Ensembl"/>
        </authorList>
    </citation>
    <scope>IDENTIFICATION</scope>
</reference>
<keyword evidence="1" id="KW-0479">Metal-binding</keyword>
<dbReference type="Gene3D" id="2.60.120.920">
    <property type="match status" value="1"/>
</dbReference>
<sequence length="478" mass="53942">MAASSERLPQPAGNTLCPGCQSAEALLLPCGHHLCQDCLTLCQGELGQEQAGCTECYGKKLLDSVLKGLMDSLFQGQPRRAVVPQTGEECVDQGQAALERCSTHGENLTRFCTDDEELVCEVCLREGHEGHDSCCTDEAAQDCKRELRSALRPLQEMLEVLNTAKQSCEETTDYIKSQARHTERLIKEEFEKLRQFLGNEEAAALNSLKEEEEQKTQKMKEQLDKLAGEIASLADTINSAEEAMDTDDVTFLKNYIMTSERTECRVQKPDEVTDTLIDVANHLGCIKFHVWDKMQTIIQYTPVVLDPNTADICLMVSDDLTTVHYSGEDQALPDNPERFSYYECVLGSEGYNSGRHCWDVEVGDCSEWALGVVSETMQRKEWFPPNPERGLWTICLFAGEYHARTTSSSSLTVKKKPHRVRVQLDYERGRLTFSDASDNTLLYKFKHKFTETVYPYFSNTCKRHPLRILTGKLLVIVD</sequence>
<evidence type="ECO:0000256" key="3">
    <source>
        <dbReference type="ARBA" id="ARBA00022833"/>
    </source>
</evidence>
<dbReference type="InterPro" id="IPR003877">
    <property type="entry name" value="SPRY_dom"/>
</dbReference>
<dbReference type="InterPro" id="IPR043136">
    <property type="entry name" value="B30.2/SPRY_sf"/>
</dbReference>
<reference evidence="8 9" key="1">
    <citation type="submission" date="2020-06" db="EMBL/GenBank/DDBJ databases">
        <authorList>
            <consortium name="Wellcome Sanger Institute Data Sharing"/>
        </authorList>
    </citation>
    <scope>NUCLEOTIDE SEQUENCE [LARGE SCALE GENOMIC DNA]</scope>
</reference>
<dbReference type="PROSITE" id="PS00518">
    <property type="entry name" value="ZF_RING_1"/>
    <property type="match status" value="1"/>
</dbReference>
<accession>A0AAY4B644</accession>
<dbReference type="PANTHER" id="PTHR24103">
    <property type="entry name" value="E3 UBIQUITIN-PROTEIN LIGASE TRIM"/>
    <property type="match status" value="1"/>
</dbReference>
<dbReference type="InterPro" id="IPR050143">
    <property type="entry name" value="TRIM/RBCC"/>
</dbReference>
<dbReference type="Pfam" id="PF25600">
    <property type="entry name" value="TRIM_CC"/>
    <property type="match status" value="1"/>
</dbReference>
<dbReference type="SUPFAM" id="SSF49899">
    <property type="entry name" value="Concanavalin A-like lectins/glucanases"/>
    <property type="match status" value="1"/>
</dbReference>
<protein>
    <recommendedName>
        <fullName evidence="10">Zinc-binding protein A33-like</fullName>
    </recommendedName>
</protein>
<keyword evidence="5" id="KW-0175">Coiled coil</keyword>
<dbReference type="PRINTS" id="PR01407">
    <property type="entry name" value="BUTYPHLNCDUF"/>
</dbReference>
<dbReference type="SMART" id="SM00449">
    <property type="entry name" value="SPRY"/>
    <property type="match status" value="1"/>
</dbReference>
<dbReference type="Ensembl" id="ENSDCDT00010017447.1">
    <property type="protein sequence ID" value="ENSDCDP00010016438.1"/>
    <property type="gene ID" value="ENSDCDG00010007573.1"/>
</dbReference>
<organism evidence="8 9">
    <name type="scientific">Denticeps clupeoides</name>
    <name type="common">denticle herring</name>
    <dbReference type="NCBI Taxonomy" id="299321"/>
    <lineage>
        <taxon>Eukaryota</taxon>
        <taxon>Metazoa</taxon>
        <taxon>Chordata</taxon>
        <taxon>Craniata</taxon>
        <taxon>Vertebrata</taxon>
        <taxon>Euteleostomi</taxon>
        <taxon>Actinopterygii</taxon>
        <taxon>Neopterygii</taxon>
        <taxon>Teleostei</taxon>
        <taxon>Clupei</taxon>
        <taxon>Clupeiformes</taxon>
        <taxon>Denticipitoidei</taxon>
        <taxon>Denticipitidae</taxon>
        <taxon>Denticeps</taxon>
    </lineage>
</organism>
<dbReference type="InterPro" id="IPR013320">
    <property type="entry name" value="ConA-like_dom_sf"/>
</dbReference>
<dbReference type="GeneTree" id="ENSGT00970000193390"/>
<gene>
    <name evidence="8" type="primary">TRIM47</name>
</gene>
<keyword evidence="2 4" id="KW-0863">Zinc-finger</keyword>
<dbReference type="InterPro" id="IPR017907">
    <property type="entry name" value="Znf_RING_CS"/>
</dbReference>
<evidence type="ECO:0000259" key="7">
    <source>
        <dbReference type="PROSITE" id="PS50188"/>
    </source>
</evidence>
<dbReference type="Pfam" id="PF00643">
    <property type="entry name" value="zf-B_box"/>
    <property type="match status" value="1"/>
</dbReference>
<dbReference type="FunFam" id="2.60.120.920:FF:000004">
    <property type="entry name" value="Butyrophilin subfamily 1 member A1"/>
    <property type="match status" value="1"/>
</dbReference>
<keyword evidence="3" id="KW-0862">Zinc</keyword>
<evidence type="ECO:0000259" key="6">
    <source>
        <dbReference type="PROSITE" id="PS50119"/>
    </source>
</evidence>
<keyword evidence="9" id="KW-1185">Reference proteome</keyword>
<dbReference type="InterPro" id="IPR006574">
    <property type="entry name" value="PRY"/>
</dbReference>
<reference evidence="8" key="3">
    <citation type="submission" date="2025-09" db="UniProtKB">
        <authorList>
            <consortium name="Ensembl"/>
        </authorList>
    </citation>
    <scope>IDENTIFICATION</scope>
</reference>
<feature type="domain" description="B box-type" evidence="6">
    <location>
        <begin position="96"/>
        <end position="132"/>
    </location>
</feature>
<evidence type="ECO:0000256" key="4">
    <source>
        <dbReference type="PROSITE-ProRule" id="PRU00024"/>
    </source>
</evidence>
<dbReference type="PROSITE" id="PS50119">
    <property type="entry name" value="ZF_BBOX"/>
    <property type="match status" value="1"/>
</dbReference>
<dbReference type="CDD" id="cd12893">
    <property type="entry name" value="SPRY_PRY_TRIM35"/>
    <property type="match status" value="1"/>
</dbReference>
<dbReference type="InterPro" id="IPR001870">
    <property type="entry name" value="B30.2/SPRY"/>
</dbReference>
<evidence type="ECO:0000313" key="9">
    <source>
        <dbReference type="Proteomes" id="UP000694580"/>
    </source>
</evidence>
<name>A0AAY4B644_9TELE</name>
<evidence type="ECO:0000256" key="1">
    <source>
        <dbReference type="ARBA" id="ARBA00022723"/>
    </source>
</evidence>
<evidence type="ECO:0000256" key="5">
    <source>
        <dbReference type="SAM" id="Coils"/>
    </source>
</evidence>
<dbReference type="Pfam" id="PF00622">
    <property type="entry name" value="SPRY"/>
    <property type="match status" value="1"/>
</dbReference>
<evidence type="ECO:0008006" key="10">
    <source>
        <dbReference type="Google" id="ProtNLM"/>
    </source>
</evidence>
<dbReference type="Gene3D" id="3.30.160.60">
    <property type="entry name" value="Classic Zinc Finger"/>
    <property type="match status" value="1"/>
</dbReference>
<dbReference type="AlphaFoldDB" id="A0AAY4B644"/>
<feature type="domain" description="B30.2/SPRY" evidence="7">
    <location>
        <begin position="283"/>
        <end position="475"/>
    </location>
</feature>
<dbReference type="GO" id="GO:0008270">
    <property type="term" value="F:zinc ion binding"/>
    <property type="evidence" value="ECO:0007669"/>
    <property type="project" value="UniProtKB-KW"/>
</dbReference>
<dbReference type="SUPFAM" id="SSF57845">
    <property type="entry name" value="B-box zinc-binding domain"/>
    <property type="match status" value="1"/>
</dbReference>